<dbReference type="PROSITE" id="PS51199">
    <property type="entry name" value="SF4_HELICASE"/>
    <property type="match status" value="1"/>
</dbReference>
<dbReference type="PANTHER" id="PTHR30153:SF2">
    <property type="entry name" value="REPLICATIVE DNA HELICASE"/>
    <property type="match status" value="1"/>
</dbReference>
<keyword evidence="4 14" id="KW-0235">DNA replication</keyword>
<evidence type="ECO:0000256" key="13">
    <source>
        <dbReference type="NCBIfam" id="TIGR00665"/>
    </source>
</evidence>
<dbReference type="FunFam" id="3.40.50.300:FF:000076">
    <property type="entry name" value="Replicative DNA helicase"/>
    <property type="match status" value="1"/>
</dbReference>
<comment type="subunit">
    <text evidence="2">Homohexamer.</text>
</comment>
<dbReference type="GO" id="GO:0003677">
    <property type="term" value="F:DNA binding"/>
    <property type="evidence" value="ECO:0007669"/>
    <property type="project" value="UniProtKB-UniRule"/>
</dbReference>
<dbReference type="InterPro" id="IPR027417">
    <property type="entry name" value="P-loop_NTPase"/>
</dbReference>
<evidence type="ECO:0000256" key="8">
    <source>
        <dbReference type="ARBA" id="ARBA00022840"/>
    </source>
</evidence>
<evidence type="ECO:0000256" key="11">
    <source>
        <dbReference type="ARBA" id="ARBA00044932"/>
    </source>
</evidence>
<dbReference type="Pfam" id="PF03796">
    <property type="entry name" value="DnaB_C"/>
    <property type="match status" value="1"/>
</dbReference>
<dbReference type="GO" id="GO:0005829">
    <property type="term" value="C:cytosol"/>
    <property type="evidence" value="ECO:0007669"/>
    <property type="project" value="TreeGrafter"/>
</dbReference>
<feature type="domain" description="SF4 helicase" evidence="15">
    <location>
        <begin position="191"/>
        <end position="458"/>
    </location>
</feature>
<dbReference type="EMBL" id="CP032998">
    <property type="protein sequence ID" value="QCI26502.1"/>
    <property type="molecule type" value="Genomic_DNA"/>
</dbReference>
<gene>
    <name evidence="16" type="primary">dnaB</name>
    <name evidence="16" type="ORF">D9V79_01755</name>
</gene>
<keyword evidence="9 14" id="KW-0238">DNA-binding</keyword>
<evidence type="ECO:0000256" key="3">
    <source>
        <dbReference type="ARBA" id="ARBA00022515"/>
    </source>
</evidence>
<dbReference type="AlphaFoldDB" id="A0A4D6YBL4"/>
<dbReference type="SUPFAM" id="SSF48024">
    <property type="entry name" value="N-terminal domain of DnaB helicase"/>
    <property type="match status" value="1"/>
</dbReference>
<comment type="function">
    <text evidence="11 14">The main replicative DNA helicase, it participates in initiation and elongation during chromosome replication. Travels ahead of the DNA replisome, separating dsDNA into templates for DNA synthesis. A processive ATP-dependent 5'-3' DNA helicase it has DNA-dependent ATPase activity.</text>
</comment>
<dbReference type="InterPro" id="IPR003593">
    <property type="entry name" value="AAA+_ATPase"/>
</dbReference>
<dbReference type="GO" id="GO:1990077">
    <property type="term" value="C:primosome complex"/>
    <property type="evidence" value="ECO:0007669"/>
    <property type="project" value="UniProtKB-UniRule"/>
</dbReference>
<dbReference type="SUPFAM" id="SSF52540">
    <property type="entry name" value="P-loop containing nucleoside triphosphate hydrolases"/>
    <property type="match status" value="1"/>
</dbReference>
<comment type="catalytic activity">
    <reaction evidence="12 14">
        <text>ATP + H2O = ADP + phosphate + H(+)</text>
        <dbReference type="Rhea" id="RHEA:13065"/>
        <dbReference type="ChEBI" id="CHEBI:15377"/>
        <dbReference type="ChEBI" id="CHEBI:15378"/>
        <dbReference type="ChEBI" id="CHEBI:30616"/>
        <dbReference type="ChEBI" id="CHEBI:43474"/>
        <dbReference type="ChEBI" id="CHEBI:456216"/>
        <dbReference type="EC" id="5.6.2.3"/>
    </reaction>
</comment>
<dbReference type="OrthoDB" id="9773982at2"/>
<dbReference type="PANTHER" id="PTHR30153">
    <property type="entry name" value="REPLICATIVE DNA HELICASE DNAB"/>
    <property type="match status" value="1"/>
</dbReference>
<keyword evidence="8 14" id="KW-0067">ATP-binding</keyword>
<dbReference type="NCBIfam" id="TIGR00665">
    <property type="entry name" value="DnaB"/>
    <property type="match status" value="1"/>
</dbReference>
<keyword evidence="17" id="KW-1185">Reference proteome</keyword>
<dbReference type="SMART" id="SM00382">
    <property type="entry name" value="AAA"/>
    <property type="match status" value="1"/>
</dbReference>
<evidence type="ECO:0000256" key="14">
    <source>
        <dbReference type="RuleBase" id="RU362085"/>
    </source>
</evidence>
<evidence type="ECO:0000256" key="5">
    <source>
        <dbReference type="ARBA" id="ARBA00022741"/>
    </source>
</evidence>
<reference evidence="16 17" key="1">
    <citation type="submission" date="2018-10" db="EMBL/GenBank/DDBJ databases">
        <title>Comparative functional genomics of the obligate endosymbiont Buchnera aphidicola.</title>
        <authorList>
            <person name="Chong R.A."/>
        </authorList>
    </citation>
    <scope>NUCLEOTIDE SEQUENCE [LARGE SCALE GENOMIC DNA]</scope>
    <source>
        <strain evidence="16 17">Ssp</strain>
    </source>
</reference>
<proteinExistence type="inferred from homology"/>
<dbReference type="GO" id="GO:0043139">
    <property type="term" value="F:5'-3' DNA helicase activity"/>
    <property type="evidence" value="ECO:0007669"/>
    <property type="project" value="UniProtKB-EC"/>
</dbReference>
<evidence type="ECO:0000256" key="10">
    <source>
        <dbReference type="ARBA" id="ARBA00023235"/>
    </source>
</evidence>
<evidence type="ECO:0000256" key="9">
    <source>
        <dbReference type="ARBA" id="ARBA00023125"/>
    </source>
</evidence>
<dbReference type="Pfam" id="PF00772">
    <property type="entry name" value="DnaB"/>
    <property type="match status" value="1"/>
</dbReference>
<dbReference type="NCBIfam" id="NF004384">
    <property type="entry name" value="PRK05748.1"/>
    <property type="match status" value="1"/>
</dbReference>
<dbReference type="Gene3D" id="1.10.860.10">
    <property type="entry name" value="DNAb Helicase, Chain A"/>
    <property type="match status" value="1"/>
</dbReference>
<keyword evidence="3 14" id="KW-0639">Primosome</keyword>
<dbReference type="InterPro" id="IPR007694">
    <property type="entry name" value="DNA_helicase_DnaB-like_C"/>
</dbReference>
<evidence type="ECO:0000256" key="7">
    <source>
        <dbReference type="ARBA" id="ARBA00022806"/>
    </source>
</evidence>
<comment type="similarity">
    <text evidence="1 14">Belongs to the helicase family. DnaB subfamily.</text>
</comment>
<dbReference type="InterPro" id="IPR016136">
    <property type="entry name" value="DNA_helicase_N/primase_C"/>
</dbReference>
<dbReference type="GO" id="GO:0042802">
    <property type="term" value="F:identical protein binding"/>
    <property type="evidence" value="ECO:0007669"/>
    <property type="project" value="UniProtKB-ARBA"/>
</dbReference>
<dbReference type="InterPro" id="IPR007693">
    <property type="entry name" value="DNA_helicase_DnaB-like_N"/>
</dbReference>
<sequence length="463" mass="53060">MINNNFKHTNTTLQHKQLPYSLEAEQSVLGGLMLNNKKWDIISHCLSPKDFFIIPHQLIFYEMQKLINLGYPIDLITISESLEQKGKLQNIGKFSYLSNIARNTPSIENITTYANIVKKYSTLRKIIKIGNKISDLGYNKTNKTSEEILDYIEFKISKIINKKNTKQLNLKNIKTLLDVTINTMEKFIQSPNNKITGIDTGYHDINKKTLGLQKSNLIIIAARPSMGKTTLAMNICENAAMIYKKPVLIFSLEMPGEQIIMRMLSSLSRVKQNNIRTGCLNHEDWSRISSIINILLKKNNIYIDDASQLTINEIRSKSKYLYKKKNGLSLIMIDYLQLIQVPQLSEHRTLEIAEISRSLKSLSKELKIPIIALSQLNRSLEQRSDKRPINSDLRESGALEQDADLIMFIYRDEVYNENTESKGIAEIIIGKQRNGPHGTIKLTFNGNVCRFDNYAHFQDESNI</sequence>
<dbReference type="CDD" id="cd00984">
    <property type="entry name" value="DnaB_C"/>
    <property type="match status" value="1"/>
</dbReference>
<organism evidence="16 17">
    <name type="scientific">Buchnera aphidicola</name>
    <name type="common">Stegophylla sp.</name>
    <dbReference type="NCBI Taxonomy" id="2315800"/>
    <lineage>
        <taxon>Bacteria</taxon>
        <taxon>Pseudomonadati</taxon>
        <taxon>Pseudomonadota</taxon>
        <taxon>Gammaproteobacteria</taxon>
        <taxon>Enterobacterales</taxon>
        <taxon>Erwiniaceae</taxon>
        <taxon>Buchnera</taxon>
    </lineage>
</organism>
<dbReference type="InterPro" id="IPR036185">
    <property type="entry name" value="DNA_heli_DnaB-like_N_sf"/>
</dbReference>
<keyword evidence="5 14" id="KW-0547">Nucleotide-binding</keyword>
<keyword evidence="10" id="KW-0413">Isomerase</keyword>
<dbReference type="GO" id="GO:0016887">
    <property type="term" value="F:ATP hydrolysis activity"/>
    <property type="evidence" value="ECO:0007669"/>
    <property type="project" value="RHEA"/>
</dbReference>
<dbReference type="RefSeq" id="WP_158352081.1">
    <property type="nucleotide sequence ID" value="NZ_CP032998.1"/>
</dbReference>
<dbReference type="Gene3D" id="3.40.50.300">
    <property type="entry name" value="P-loop containing nucleotide triphosphate hydrolases"/>
    <property type="match status" value="1"/>
</dbReference>
<dbReference type="GO" id="GO:0006269">
    <property type="term" value="P:DNA replication, synthesis of primer"/>
    <property type="evidence" value="ECO:0007669"/>
    <property type="project" value="UniProtKB-UniRule"/>
</dbReference>
<dbReference type="GO" id="GO:0005524">
    <property type="term" value="F:ATP binding"/>
    <property type="evidence" value="ECO:0007669"/>
    <property type="project" value="UniProtKB-UniRule"/>
</dbReference>
<dbReference type="Proteomes" id="UP000298636">
    <property type="component" value="Chromosome"/>
</dbReference>
<name>A0A4D6YBL4_9GAMM</name>
<protein>
    <recommendedName>
        <fullName evidence="13 14">Replicative DNA helicase</fullName>
        <ecNumber evidence="13 14">5.6.2.3</ecNumber>
    </recommendedName>
</protein>
<evidence type="ECO:0000259" key="15">
    <source>
        <dbReference type="PROSITE" id="PS51199"/>
    </source>
</evidence>
<keyword evidence="6 14" id="KW-0378">Hydrolase</keyword>
<evidence type="ECO:0000256" key="4">
    <source>
        <dbReference type="ARBA" id="ARBA00022705"/>
    </source>
</evidence>
<evidence type="ECO:0000313" key="17">
    <source>
        <dbReference type="Proteomes" id="UP000298636"/>
    </source>
</evidence>
<evidence type="ECO:0000313" key="16">
    <source>
        <dbReference type="EMBL" id="QCI26502.1"/>
    </source>
</evidence>
<evidence type="ECO:0000256" key="1">
    <source>
        <dbReference type="ARBA" id="ARBA00008428"/>
    </source>
</evidence>
<accession>A0A4D6YBL4</accession>
<dbReference type="InterPro" id="IPR007692">
    <property type="entry name" value="DNA_helicase_DnaB"/>
</dbReference>
<keyword evidence="7 14" id="KW-0347">Helicase</keyword>
<evidence type="ECO:0000256" key="12">
    <source>
        <dbReference type="ARBA" id="ARBA00048954"/>
    </source>
</evidence>
<dbReference type="EC" id="5.6.2.3" evidence="13 14"/>
<evidence type="ECO:0000256" key="6">
    <source>
        <dbReference type="ARBA" id="ARBA00022801"/>
    </source>
</evidence>
<evidence type="ECO:0000256" key="2">
    <source>
        <dbReference type="ARBA" id="ARBA00011643"/>
    </source>
</evidence>